<feature type="domain" description="Fibrillar collagen NC1" evidence="6">
    <location>
        <begin position="1493"/>
        <end position="1713"/>
    </location>
</feature>
<keyword evidence="8" id="KW-1185">Reference proteome</keyword>
<feature type="compositionally biased region" description="Low complexity" evidence="5">
    <location>
        <begin position="1176"/>
        <end position="1186"/>
    </location>
</feature>
<accession>A0A9Q0ILZ9</accession>
<dbReference type="SMART" id="SM00038">
    <property type="entry name" value="COLFI"/>
    <property type="match status" value="1"/>
</dbReference>
<dbReference type="Pfam" id="PF01410">
    <property type="entry name" value="COLFI"/>
    <property type="match status" value="1"/>
</dbReference>
<keyword evidence="4" id="KW-0176">Collagen</keyword>
<comment type="subcellular location">
    <subcellularLocation>
        <location evidence="1">Secreted</location>
        <location evidence="1">Extracellular space</location>
        <location evidence="1">Extracellular matrix</location>
    </subcellularLocation>
</comment>
<dbReference type="SUPFAM" id="SSF49899">
    <property type="entry name" value="Concanavalin A-like lectins/glucanases"/>
    <property type="match status" value="1"/>
</dbReference>
<organism evidence="7 8">
    <name type="scientific">Muraenolepis orangiensis</name>
    <name type="common">Patagonian moray cod</name>
    <dbReference type="NCBI Taxonomy" id="630683"/>
    <lineage>
        <taxon>Eukaryota</taxon>
        <taxon>Metazoa</taxon>
        <taxon>Chordata</taxon>
        <taxon>Craniata</taxon>
        <taxon>Vertebrata</taxon>
        <taxon>Euteleostomi</taxon>
        <taxon>Actinopterygii</taxon>
        <taxon>Neopterygii</taxon>
        <taxon>Teleostei</taxon>
        <taxon>Neoteleostei</taxon>
        <taxon>Acanthomorphata</taxon>
        <taxon>Zeiogadaria</taxon>
        <taxon>Gadariae</taxon>
        <taxon>Gadiformes</taxon>
        <taxon>Muraenolepidoidei</taxon>
        <taxon>Muraenolepididae</taxon>
        <taxon>Muraenolepis</taxon>
    </lineage>
</organism>
<dbReference type="Proteomes" id="UP001148018">
    <property type="component" value="Unassembled WGS sequence"/>
</dbReference>
<keyword evidence="2" id="KW-0964">Secreted</keyword>
<feature type="region of interest" description="Disordered" evidence="5">
    <location>
        <begin position="491"/>
        <end position="527"/>
    </location>
</feature>
<evidence type="ECO:0000256" key="3">
    <source>
        <dbReference type="ARBA" id="ARBA00022530"/>
    </source>
</evidence>
<dbReference type="EMBL" id="JANIIK010000044">
    <property type="protein sequence ID" value="KAJ3603534.1"/>
    <property type="molecule type" value="Genomic_DNA"/>
</dbReference>
<feature type="compositionally biased region" description="Gly residues" evidence="5">
    <location>
        <begin position="959"/>
        <end position="977"/>
    </location>
</feature>
<dbReference type="GO" id="GO:0031012">
    <property type="term" value="C:extracellular matrix"/>
    <property type="evidence" value="ECO:0007669"/>
    <property type="project" value="TreeGrafter"/>
</dbReference>
<proteinExistence type="predicted"/>
<evidence type="ECO:0000256" key="2">
    <source>
        <dbReference type="ARBA" id="ARBA00022525"/>
    </source>
</evidence>
<feature type="region of interest" description="Disordered" evidence="5">
    <location>
        <begin position="693"/>
        <end position="1224"/>
    </location>
</feature>
<dbReference type="InterPro" id="IPR000885">
    <property type="entry name" value="Fib_collagen_C"/>
</dbReference>
<evidence type="ECO:0000256" key="5">
    <source>
        <dbReference type="SAM" id="MobiDB-lite"/>
    </source>
</evidence>
<evidence type="ECO:0000256" key="1">
    <source>
        <dbReference type="ARBA" id="ARBA00004498"/>
    </source>
</evidence>
<dbReference type="Gene3D" id="2.60.120.200">
    <property type="match status" value="1"/>
</dbReference>
<feature type="compositionally biased region" description="Low complexity" evidence="5">
    <location>
        <begin position="832"/>
        <end position="852"/>
    </location>
</feature>
<dbReference type="Gene3D" id="2.60.120.1000">
    <property type="match status" value="1"/>
</dbReference>
<feature type="compositionally biased region" description="Basic and acidic residues" evidence="5">
    <location>
        <begin position="270"/>
        <end position="284"/>
    </location>
</feature>
<evidence type="ECO:0000313" key="8">
    <source>
        <dbReference type="Proteomes" id="UP001148018"/>
    </source>
</evidence>
<dbReference type="InterPro" id="IPR008160">
    <property type="entry name" value="Collagen"/>
</dbReference>
<comment type="caution">
    <text evidence="7">The sequence shown here is derived from an EMBL/GenBank/DDBJ whole genome shotgun (WGS) entry which is preliminary data.</text>
</comment>
<feature type="region of interest" description="Disordered" evidence="5">
    <location>
        <begin position="265"/>
        <end position="313"/>
    </location>
</feature>
<feature type="region of interest" description="Disordered" evidence="5">
    <location>
        <begin position="1256"/>
        <end position="1433"/>
    </location>
</feature>
<dbReference type="GO" id="GO:0005615">
    <property type="term" value="C:extracellular space"/>
    <property type="evidence" value="ECO:0007669"/>
    <property type="project" value="TreeGrafter"/>
</dbReference>
<feature type="compositionally biased region" description="Gly residues" evidence="5">
    <location>
        <begin position="1112"/>
        <end position="1121"/>
    </location>
</feature>
<protein>
    <recommendedName>
        <fullName evidence="6">Fibrillar collagen NC1 domain-containing protein</fullName>
    </recommendedName>
</protein>
<feature type="compositionally biased region" description="Gly residues" evidence="5">
    <location>
        <begin position="1157"/>
        <end position="1175"/>
    </location>
</feature>
<evidence type="ECO:0000259" key="6">
    <source>
        <dbReference type="PROSITE" id="PS51461"/>
    </source>
</evidence>
<dbReference type="OrthoDB" id="8939548at2759"/>
<feature type="compositionally biased region" description="Low complexity" evidence="5">
    <location>
        <begin position="978"/>
        <end position="990"/>
    </location>
</feature>
<dbReference type="PANTHER" id="PTHR24023">
    <property type="entry name" value="COLLAGEN ALPHA"/>
    <property type="match status" value="1"/>
</dbReference>
<feature type="compositionally biased region" description="Low complexity" evidence="5">
    <location>
        <begin position="1021"/>
        <end position="1035"/>
    </location>
</feature>
<dbReference type="InterPro" id="IPR050149">
    <property type="entry name" value="Collagen_superfamily"/>
</dbReference>
<feature type="compositionally biased region" description="Gly residues" evidence="5">
    <location>
        <begin position="1187"/>
        <end position="1196"/>
    </location>
</feature>
<dbReference type="Pfam" id="PF01391">
    <property type="entry name" value="Collagen"/>
    <property type="match status" value="3"/>
</dbReference>
<keyword evidence="3" id="KW-0272">Extracellular matrix</keyword>
<feature type="compositionally biased region" description="Basic residues" evidence="5">
    <location>
        <begin position="1359"/>
        <end position="1375"/>
    </location>
</feature>
<feature type="compositionally biased region" description="Gly residues" evidence="5">
    <location>
        <begin position="890"/>
        <end position="911"/>
    </location>
</feature>
<feature type="compositionally biased region" description="Basic and acidic residues" evidence="5">
    <location>
        <begin position="1422"/>
        <end position="1432"/>
    </location>
</feature>
<dbReference type="Gene3D" id="1.20.5.320">
    <property type="entry name" value="6-Phosphogluconate Dehydrogenase, domain 3"/>
    <property type="match status" value="1"/>
</dbReference>
<sequence length="1713" mass="174456">MEDPQWLTRILWAVLVRDRPTGRTQDAMLAVKDAQLVVMYFYLVGQLFSNGFMEGRGAGIHRKDLHVLAFVTTASLSDVMMYEITARQPNLSVNRLIKARSVGPAGEKSSVDVLRRFSLAAVDAPNASVTVDESQCSTLHIGQYASLALPTQQAVGPRFAEEFSVLMEVLSWHHYEFPVGGLQDGRWHRVSVGVSVWGLEVYVDCRLVERIRWAYRGQDISTQGLMILGGILESFETPFEGAMRQLTLVMGDPQAARHHCTLHPPLCPHPADRHPRTELPRRGLEWSSGSGHVPGGSEGSADDGDNRLVSGKPDNPLRVRRYVIPPRAPCKVGVRVIESPWSSGSVLRHGPGGGSEGGARERAVRWAVEPGSTTAECGHAGAMWFLLDLLLVCLLLQDPLCLAGTHTGSQASVPVEVTRDVSLTQETGFPLVEETNFLPGDGGRSGAKLPEVIQTSDGNVGKTAATRGVIELDGRTARRLSDSFYAGERAVPSVKSVPPEHREATAGHPIGSRPPTPASGGAAVRGTARRGDGVAALAGKEGEVIVVGSDNRKYRLLGCAGREGELGFKGDKGSQGFRGLEGRRGDRGPPGPPGLPTLYLRRNTKDDWDAFSRQSSLLGQSCVSAAPLCGGPGARAGAEWTPVLALWSGGHTALEQTTASFLFGSQHTPLRNSYFYHLLRAGWPTVLGDTGAIGETGRPGAPGIPGDPGSRGISGHPGYVGYPGPKGTIGLPGKSGRDGAPGLGEARGPPGPPGPQGQRGSKGESATLGETGDEGFPGEPGPCGDRGSNGGFKGEEGDPGLFGPPGPLGVRGVQGLPGATGPKGEPGHEGLHGPLGPVGAPGAPGVIGAQGVNGSEGDPGPSGPRGRRGPQGPPGLMGVAGPAGPRGPLGQPGIGGPPGVKGVAGGLGPIGRKGLPGSEGSMGRAGVPGPNGYPGDTGSRGLDGDKGESGLKGDRGPAGPAGVGGHQGEGGGRGLTGIPGARGPRGPLGTEGEEGEAGLRGGVGREGSKGRTGLSGLYGLPGTSGSAGSAAAPGPKGDQGFPGVVGERGQTSAVAAPGPPGRTGQQGIPGPRGERGYPGSVGLAAVRGHMGQQGLAGPPGERGPPGPQGYRGEFGGKGSQGPPGPQGPPGLTGFPGASGQDGISGQRGEKGEQGAPGSVGGVGSSGTAGGQGDPGSQGSQGLAGPKGLPGPGGSQGPLGERGPEGKEGEFGDFGVMGDFGPNGQKGQTGLIGKIGPAGLMGLQGVKGLVGLSGAPAHGGPKGVSGRTGTKGDPGTWGPKGSPGTTGVQGHLGLKGFAGPEGPRGQNGVKGEPGEPASVGLPGDSGPMGTAGTEGSAGKMGPRGLTGPPGPLGVDGRSGKAGKKGRKGKRGKRAKAGSRGLRGVRGEKGEVGLAGLFGHPGRQGSKGVRGDAGKRGVGGSKGEQGDIGRDGRWGKAGLPGLPGLFGHKGLKGFSGMSGSAGKRGTSWPPGPPGTSLNLTLTNIKELMYVSGKPNYLLVQTLLASLQRDLRWFLDPPDGSREHPATTCLELWLVNASISNGNYYIDPNQGSPADAFQVFCDFTEEPKTCLKPLRSRVPVKPWLVDTGADVSFQWLSTVDGGFQFEYAGSDVVQMRFLRLSSQFCSQRISYSCGPRGRRGARERQVKFLADTRRQSYLAALEDCEPSQEQDPEDLESVFLFESEDLGLLPLRDVGVLGNNQLTQGFGFTVGPVCFS</sequence>
<feature type="region of interest" description="Disordered" evidence="5">
    <location>
        <begin position="570"/>
        <end position="596"/>
    </location>
</feature>
<dbReference type="PANTHER" id="PTHR24023:SF1082">
    <property type="entry name" value="COLLAGEN TRIPLE HELIX REPEAT"/>
    <property type="match status" value="1"/>
</dbReference>
<name>A0A9Q0ILZ9_9TELE</name>
<dbReference type="GO" id="GO:0005201">
    <property type="term" value="F:extracellular matrix structural constituent"/>
    <property type="evidence" value="ECO:0007669"/>
    <property type="project" value="InterPro"/>
</dbReference>
<reference evidence="7" key="1">
    <citation type="submission" date="2022-07" db="EMBL/GenBank/DDBJ databases">
        <title>Chromosome-level genome of Muraenolepis orangiensis.</title>
        <authorList>
            <person name="Kim J."/>
        </authorList>
    </citation>
    <scope>NUCLEOTIDE SEQUENCE</scope>
    <source>
        <strain evidence="7">KU_S4_2022</strain>
        <tissue evidence="7">Muscle</tissue>
    </source>
</reference>
<gene>
    <name evidence="7" type="ORF">NHX12_028279</name>
</gene>
<dbReference type="PROSITE" id="PS51461">
    <property type="entry name" value="NC1_FIB"/>
    <property type="match status" value="1"/>
</dbReference>
<feature type="compositionally biased region" description="Low complexity" evidence="5">
    <location>
        <begin position="808"/>
        <end position="817"/>
    </location>
</feature>
<feature type="compositionally biased region" description="Basic and acidic residues" evidence="5">
    <location>
        <begin position="942"/>
        <end position="955"/>
    </location>
</feature>
<evidence type="ECO:0000313" key="7">
    <source>
        <dbReference type="EMBL" id="KAJ3603534.1"/>
    </source>
</evidence>
<dbReference type="InterPro" id="IPR013320">
    <property type="entry name" value="ConA-like_dom_sf"/>
</dbReference>
<dbReference type="GO" id="GO:0005581">
    <property type="term" value="C:collagen trimer"/>
    <property type="evidence" value="ECO:0007669"/>
    <property type="project" value="UniProtKB-KW"/>
</dbReference>
<evidence type="ECO:0000256" key="4">
    <source>
        <dbReference type="ARBA" id="ARBA00023119"/>
    </source>
</evidence>